<evidence type="ECO:0000256" key="1">
    <source>
        <dbReference type="SAM" id="Phobius"/>
    </source>
</evidence>
<dbReference type="HOGENOM" id="CLU_2833031_0_0_1"/>
<organism evidence="2 3">
    <name type="scientific">Tulasnella calospora MUT 4182</name>
    <dbReference type="NCBI Taxonomy" id="1051891"/>
    <lineage>
        <taxon>Eukaryota</taxon>
        <taxon>Fungi</taxon>
        <taxon>Dikarya</taxon>
        <taxon>Basidiomycota</taxon>
        <taxon>Agaricomycotina</taxon>
        <taxon>Agaricomycetes</taxon>
        <taxon>Cantharellales</taxon>
        <taxon>Tulasnellaceae</taxon>
        <taxon>Tulasnella</taxon>
    </lineage>
</organism>
<keyword evidence="1" id="KW-0812">Transmembrane</keyword>
<reference evidence="2 3" key="1">
    <citation type="submission" date="2014-04" db="EMBL/GenBank/DDBJ databases">
        <authorList>
            <consortium name="DOE Joint Genome Institute"/>
            <person name="Kuo A."/>
            <person name="Girlanda M."/>
            <person name="Perotto S."/>
            <person name="Kohler A."/>
            <person name="Nagy L.G."/>
            <person name="Floudas D."/>
            <person name="Copeland A."/>
            <person name="Barry K.W."/>
            <person name="Cichocki N."/>
            <person name="Veneault-Fourrey C."/>
            <person name="LaButti K."/>
            <person name="Lindquist E.A."/>
            <person name="Lipzen A."/>
            <person name="Lundell T."/>
            <person name="Morin E."/>
            <person name="Murat C."/>
            <person name="Sun H."/>
            <person name="Tunlid A."/>
            <person name="Henrissat B."/>
            <person name="Grigoriev I.V."/>
            <person name="Hibbett D.S."/>
            <person name="Martin F."/>
            <person name="Nordberg H.P."/>
            <person name="Cantor M.N."/>
            <person name="Hua S.X."/>
        </authorList>
    </citation>
    <scope>NUCLEOTIDE SEQUENCE [LARGE SCALE GENOMIC DNA]</scope>
    <source>
        <strain evidence="2 3">MUT 4182</strain>
    </source>
</reference>
<keyword evidence="1" id="KW-1133">Transmembrane helix</keyword>
<dbReference type="Proteomes" id="UP000054248">
    <property type="component" value="Unassembled WGS sequence"/>
</dbReference>
<name>A0A0C3MFJ3_9AGAM</name>
<keyword evidence="3" id="KW-1185">Reference proteome</keyword>
<dbReference type="EMBL" id="KN822954">
    <property type="protein sequence ID" value="KIO32497.1"/>
    <property type="molecule type" value="Genomic_DNA"/>
</dbReference>
<evidence type="ECO:0000313" key="3">
    <source>
        <dbReference type="Proteomes" id="UP000054248"/>
    </source>
</evidence>
<reference evidence="3" key="2">
    <citation type="submission" date="2015-01" db="EMBL/GenBank/DDBJ databases">
        <title>Evolutionary Origins and Diversification of the Mycorrhizal Mutualists.</title>
        <authorList>
            <consortium name="DOE Joint Genome Institute"/>
            <consortium name="Mycorrhizal Genomics Consortium"/>
            <person name="Kohler A."/>
            <person name="Kuo A."/>
            <person name="Nagy L.G."/>
            <person name="Floudas D."/>
            <person name="Copeland A."/>
            <person name="Barry K.W."/>
            <person name="Cichocki N."/>
            <person name="Veneault-Fourrey C."/>
            <person name="LaButti K."/>
            <person name="Lindquist E.A."/>
            <person name="Lipzen A."/>
            <person name="Lundell T."/>
            <person name="Morin E."/>
            <person name="Murat C."/>
            <person name="Riley R."/>
            <person name="Ohm R."/>
            <person name="Sun H."/>
            <person name="Tunlid A."/>
            <person name="Henrissat B."/>
            <person name="Grigoriev I.V."/>
            <person name="Hibbett D.S."/>
            <person name="Martin F."/>
        </authorList>
    </citation>
    <scope>NUCLEOTIDE SEQUENCE [LARGE SCALE GENOMIC DNA]</scope>
    <source>
        <strain evidence="3">MUT 4182</strain>
    </source>
</reference>
<sequence length="66" mass="7827">MEVLLRPFRQSIGRTVLLLAMWKPPWFEVVDSVQLTPSLVFVIWNTLMQFFMLVYLLICQHSSIFP</sequence>
<proteinExistence type="predicted"/>
<protein>
    <submittedName>
        <fullName evidence="2">Uncharacterized protein</fullName>
    </submittedName>
</protein>
<feature type="transmembrane region" description="Helical" evidence="1">
    <location>
        <begin position="39"/>
        <end position="58"/>
    </location>
</feature>
<keyword evidence="1" id="KW-0472">Membrane</keyword>
<gene>
    <name evidence="2" type="ORF">M407DRAFT_105012</name>
</gene>
<evidence type="ECO:0000313" key="2">
    <source>
        <dbReference type="EMBL" id="KIO32497.1"/>
    </source>
</evidence>
<accession>A0A0C3MFJ3</accession>
<dbReference type="AlphaFoldDB" id="A0A0C3MFJ3"/>